<sequence>MKNRYHISRKIAVVTIIATVLFSCEKRLDDLYSNPNAVTTIDDAALYTKAVRSLFLETTDLSASRFAGHYGHYFVAGSTARIPDQYGDGFDNNYNAMFDGLYGGAIRHIEEVLTITSSPKTQNPVRNAMANVIAVLAYAKATDAYGDIPYTQGGKGKTENIVHPSYDTQESIYKDLIARLTSSISILQGADAALGYPNSEPIFNNDMEKWVRFANSVRLRLAMRIRFADNALSKATVAQCLTAPLMETNDHNAFIIQTEGTGNAWFNNRTGFPSIKMSVRLIDQLQGSADPRLSVFVSKNSNGTYSGMVNGLDDTAFGASNFADKSDIGIPLSSPNSKIYLISAAETWLFRAEAALVYDEDAVVANQMYRQGIKTALGQWEIDASDIETFMGSAVASLSGVNNEEQIGTQLWLAVIPNYFEGWTQIRRTGYPVIEQRTADNLSQGVTNGVLPTRFLYSSFELNSNYVNVSAAIANQGPNRIDTPVWWDKN</sequence>
<evidence type="ECO:0000313" key="1">
    <source>
        <dbReference type="EMBL" id="SIQ91722.1"/>
    </source>
</evidence>
<accession>A0A1N6WNY9</accession>
<dbReference type="SUPFAM" id="SSF48452">
    <property type="entry name" value="TPR-like"/>
    <property type="match status" value="1"/>
</dbReference>
<reference evidence="2" key="1">
    <citation type="submission" date="2017-01" db="EMBL/GenBank/DDBJ databases">
        <authorList>
            <person name="Varghese N."/>
            <person name="Submissions S."/>
        </authorList>
    </citation>
    <scope>NUCLEOTIDE SEQUENCE [LARGE SCALE GENOMIC DNA]</scope>
    <source>
        <strain evidence="2">DSM 15366</strain>
    </source>
</reference>
<dbReference type="EMBL" id="FTMA01000004">
    <property type="protein sequence ID" value="SIQ91722.1"/>
    <property type="molecule type" value="Genomic_DNA"/>
</dbReference>
<name>A0A1N6WNY9_9FLAO</name>
<dbReference type="InterPro" id="IPR041662">
    <property type="entry name" value="SusD-like_2"/>
</dbReference>
<organism evidence="1 2">
    <name type="scientific">Maribacter ulvicola</name>
    <dbReference type="NCBI Taxonomy" id="228959"/>
    <lineage>
        <taxon>Bacteria</taxon>
        <taxon>Pseudomonadati</taxon>
        <taxon>Bacteroidota</taxon>
        <taxon>Flavobacteriia</taxon>
        <taxon>Flavobacteriales</taxon>
        <taxon>Flavobacteriaceae</taxon>
        <taxon>Maribacter</taxon>
    </lineage>
</organism>
<dbReference type="Pfam" id="PF12771">
    <property type="entry name" value="SusD-like_2"/>
    <property type="match status" value="1"/>
</dbReference>
<gene>
    <name evidence="1" type="ORF">SAMN05421797_104167</name>
</gene>
<dbReference type="InterPro" id="IPR011990">
    <property type="entry name" value="TPR-like_helical_dom_sf"/>
</dbReference>
<protein>
    <submittedName>
        <fullName evidence="1">Starch-binding associating with outer membrane</fullName>
    </submittedName>
</protein>
<proteinExistence type="predicted"/>
<keyword evidence="2" id="KW-1185">Reference proteome</keyword>
<dbReference type="AlphaFoldDB" id="A0A1N6WNY9"/>
<dbReference type="STRING" id="228959.SAMN05421797_104167"/>
<dbReference type="Proteomes" id="UP000186953">
    <property type="component" value="Unassembled WGS sequence"/>
</dbReference>
<evidence type="ECO:0000313" key="2">
    <source>
        <dbReference type="Proteomes" id="UP000186953"/>
    </source>
</evidence>
<dbReference type="Gene3D" id="1.25.40.390">
    <property type="match status" value="1"/>
</dbReference>
<dbReference type="PROSITE" id="PS51257">
    <property type="entry name" value="PROKAR_LIPOPROTEIN"/>
    <property type="match status" value="1"/>
</dbReference>
<dbReference type="RefSeq" id="WP_076548823.1">
    <property type="nucleotide sequence ID" value="NZ_FTMA01000004.1"/>
</dbReference>
<dbReference type="OrthoDB" id="725917at2"/>